<dbReference type="RefSeq" id="WP_268925001.1">
    <property type="nucleotide sequence ID" value="NZ_JAPTGB010000011.1"/>
</dbReference>
<feature type="transmembrane region" description="Helical" evidence="5">
    <location>
        <begin position="140"/>
        <end position="161"/>
    </location>
</feature>
<feature type="transmembrane region" description="Helical" evidence="5">
    <location>
        <begin position="31"/>
        <end position="49"/>
    </location>
</feature>
<evidence type="ECO:0000256" key="2">
    <source>
        <dbReference type="ARBA" id="ARBA00022692"/>
    </source>
</evidence>
<protein>
    <submittedName>
        <fullName evidence="7">YIP1 family protein</fullName>
    </submittedName>
</protein>
<dbReference type="EMBL" id="JAPTGB010000011">
    <property type="protein sequence ID" value="MCZ0860800.1"/>
    <property type="molecule type" value="Genomic_DNA"/>
</dbReference>
<dbReference type="InterPro" id="IPR006977">
    <property type="entry name" value="Yip1_dom"/>
</dbReference>
<evidence type="ECO:0000256" key="3">
    <source>
        <dbReference type="ARBA" id="ARBA00022989"/>
    </source>
</evidence>
<keyword evidence="4 5" id="KW-0472">Membrane</keyword>
<keyword evidence="3 5" id="KW-1133">Transmembrane helix</keyword>
<evidence type="ECO:0000256" key="1">
    <source>
        <dbReference type="ARBA" id="ARBA00004141"/>
    </source>
</evidence>
<sequence>MTFAADILSLLFHPKEFFADGSRTQSFKLPALYTAVYGVFAAVAGYQASVASAELIGMPDAAGVLGAIGAVTGFIMAFLIWVIVAAFFFVFVKFITHTTAGFKPFLSVTGYASLPILIGAVLMLLAGMVSPGIFDGWTGYLLNLVVLFWCMPIWIYGFAAAGNVPVRAVFTALLIPIIIMAAYTAYETYTTIESLKTLAETGGMHISMRPHRLHTQG</sequence>
<feature type="transmembrane region" description="Helical" evidence="5">
    <location>
        <begin position="168"/>
        <end position="186"/>
    </location>
</feature>
<evidence type="ECO:0000313" key="7">
    <source>
        <dbReference type="EMBL" id="MCZ0860800.1"/>
    </source>
</evidence>
<organism evidence="7 8">
    <name type="scientific">Methanocorpusculum petauri</name>
    <dbReference type="NCBI Taxonomy" id="3002863"/>
    <lineage>
        <taxon>Archaea</taxon>
        <taxon>Methanobacteriati</taxon>
        <taxon>Methanobacteriota</taxon>
        <taxon>Stenosarchaea group</taxon>
        <taxon>Methanomicrobia</taxon>
        <taxon>Methanomicrobiales</taxon>
        <taxon>Methanocorpusculaceae</taxon>
        <taxon>Methanocorpusculum</taxon>
    </lineage>
</organism>
<evidence type="ECO:0000313" key="8">
    <source>
        <dbReference type="Proteomes" id="UP001141422"/>
    </source>
</evidence>
<comment type="subcellular location">
    <subcellularLocation>
        <location evidence="1">Membrane</location>
        <topology evidence="1">Multi-pass membrane protein</topology>
    </subcellularLocation>
</comment>
<reference evidence="7" key="1">
    <citation type="submission" date="2022-12" db="EMBL/GenBank/DDBJ databases">
        <title>Isolation and characterisation of novel Methanocorpusculum spp. from native Australian herbivores indicates the genus is ancestrally host-associated.</title>
        <authorList>
            <person name="Volmer J.G."/>
            <person name="Soo R.M."/>
            <person name="Evans P.N."/>
            <person name="Hoedt E.C."/>
            <person name="Astorga Alsina A.L."/>
            <person name="Woodcroft B.J."/>
            <person name="Tyson G.W."/>
            <person name="Hugenholtz P."/>
            <person name="Morrison M."/>
        </authorList>
    </citation>
    <scope>NUCLEOTIDE SEQUENCE</scope>
    <source>
        <strain evidence="7">MG</strain>
    </source>
</reference>
<evidence type="ECO:0000256" key="5">
    <source>
        <dbReference type="SAM" id="Phobius"/>
    </source>
</evidence>
<keyword evidence="2 5" id="KW-0812">Transmembrane</keyword>
<feature type="domain" description="Yip1" evidence="6">
    <location>
        <begin position="9"/>
        <end position="183"/>
    </location>
</feature>
<gene>
    <name evidence="7" type="ORF">O0S10_06105</name>
</gene>
<proteinExistence type="predicted"/>
<accession>A0ABT4IGD2</accession>
<feature type="transmembrane region" description="Helical" evidence="5">
    <location>
        <begin position="61"/>
        <end position="92"/>
    </location>
</feature>
<evidence type="ECO:0000259" key="6">
    <source>
        <dbReference type="Pfam" id="PF04893"/>
    </source>
</evidence>
<keyword evidence="8" id="KW-1185">Reference proteome</keyword>
<feature type="transmembrane region" description="Helical" evidence="5">
    <location>
        <begin position="104"/>
        <end position="128"/>
    </location>
</feature>
<name>A0ABT4IGD2_9EURY</name>
<dbReference type="Proteomes" id="UP001141422">
    <property type="component" value="Unassembled WGS sequence"/>
</dbReference>
<evidence type="ECO:0000256" key="4">
    <source>
        <dbReference type="ARBA" id="ARBA00023136"/>
    </source>
</evidence>
<comment type="caution">
    <text evidence="7">The sequence shown here is derived from an EMBL/GenBank/DDBJ whole genome shotgun (WGS) entry which is preliminary data.</text>
</comment>
<dbReference type="Pfam" id="PF04893">
    <property type="entry name" value="Yip1"/>
    <property type="match status" value="1"/>
</dbReference>